<feature type="region of interest" description="Disordered" evidence="1">
    <location>
        <begin position="57"/>
        <end position="83"/>
    </location>
</feature>
<organism evidence="2 3">
    <name type="scientific">Micromonospora sediminimaris</name>
    <dbReference type="NCBI Taxonomy" id="547162"/>
    <lineage>
        <taxon>Bacteria</taxon>
        <taxon>Bacillati</taxon>
        <taxon>Actinomycetota</taxon>
        <taxon>Actinomycetes</taxon>
        <taxon>Micromonosporales</taxon>
        <taxon>Micromonosporaceae</taxon>
        <taxon>Micromonospora</taxon>
    </lineage>
</organism>
<evidence type="ECO:0000256" key="1">
    <source>
        <dbReference type="SAM" id="MobiDB-lite"/>
    </source>
</evidence>
<proteinExistence type="predicted"/>
<evidence type="ECO:0000313" key="2">
    <source>
        <dbReference type="EMBL" id="GIJ31671.1"/>
    </source>
</evidence>
<name>A0A9W5XHY7_9ACTN</name>
<sequence>MAGYVFREPDAQEATMTTPIPQMDTAELRDIAVRGGIEGAREMDRNELIDALQARPGEGAWQEDPKPANVNPNDFRYQAPERH</sequence>
<reference evidence="2" key="1">
    <citation type="submission" date="2021-01" db="EMBL/GenBank/DDBJ databases">
        <title>Whole genome shotgun sequence of Verrucosispora sediminis NBRC 107745.</title>
        <authorList>
            <person name="Komaki H."/>
            <person name="Tamura T."/>
        </authorList>
    </citation>
    <scope>NUCLEOTIDE SEQUENCE</scope>
    <source>
        <strain evidence="2">NBRC 107745</strain>
    </source>
</reference>
<gene>
    <name evidence="2" type="ORF">Vse01_08190</name>
</gene>
<protein>
    <recommendedName>
        <fullName evidence="4">Rho termination factor, N-terminal domain</fullName>
    </recommendedName>
</protein>
<dbReference type="EMBL" id="BOPD01000007">
    <property type="protein sequence ID" value="GIJ31671.1"/>
    <property type="molecule type" value="Genomic_DNA"/>
</dbReference>
<comment type="caution">
    <text evidence="2">The sequence shown here is derived from an EMBL/GenBank/DDBJ whole genome shotgun (WGS) entry which is preliminary data.</text>
</comment>
<evidence type="ECO:0000313" key="3">
    <source>
        <dbReference type="Proteomes" id="UP000607311"/>
    </source>
</evidence>
<dbReference type="AlphaFoldDB" id="A0A9W5XHY7"/>
<accession>A0A9W5XHY7</accession>
<dbReference type="Proteomes" id="UP000607311">
    <property type="component" value="Unassembled WGS sequence"/>
</dbReference>
<keyword evidence="3" id="KW-1185">Reference proteome</keyword>
<evidence type="ECO:0008006" key="4">
    <source>
        <dbReference type="Google" id="ProtNLM"/>
    </source>
</evidence>